<name>A0A1E4SNS4_9ASCO</name>
<dbReference type="Proteomes" id="UP000094285">
    <property type="component" value="Unassembled WGS sequence"/>
</dbReference>
<dbReference type="PANTHER" id="PTHR33835">
    <property type="entry name" value="YALI0C07656P"/>
    <property type="match status" value="1"/>
</dbReference>
<accession>A0A1E4SNS4</accession>
<gene>
    <name evidence="1" type="ORF">CANTADRAFT_25392</name>
</gene>
<dbReference type="EMBL" id="KV453910">
    <property type="protein sequence ID" value="ODV81163.1"/>
    <property type="molecule type" value="Genomic_DNA"/>
</dbReference>
<keyword evidence="2" id="KW-1185">Reference proteome</keyword>
<protein>
    <submittedName>
        <fullName evidence="1">Uncharacterized protein</fullName>
    </submittedName>
</protein>
<evidence type="ECO:0000313" key="1">
    <source>
        <dbReference type="EMBL" id="ODV81163.1"/>
    </source>
</evidence>
<dbReference type="GeneID" id="30981544"/>
<dbReference type="PANTHER" id="PTHR33835:SF1">
    <property type="entry name" value="METALLO-BETA-LACTAMASE DOMAIN-CONTAINING PROTEIN"/>
    <property type="match status" value="1"/>
</dbReference>
<sequence>MGYPSPLKIASRKLADNIVTASCPFSILNKLNAGGRMSLISHQGQVIVYSAIPYGPEVEKSLELLTGTTGNFNITHLIIPNKEHTLAAKSFKDVYPDLKVIALEAVEVPGLTIDYKLTHNLGNKTLDLKILEEELGITDKVFLDLFEFVYLCRHGNRELVMYDKKSKTIFLADVVFNTGINEPLEQYSPATGFPEGYNPHTWASLLMKYMQPYSMIGNYLVNRIVTPNSRPGLEAIQKWDYSRIVMCHGNVIEKDAKKSFANIFKL</sequence>
<organism evidence="1 2">
    <name type="scientific">Suhomyces tanzawaensis NRRL Y-17324</name>
    <dbReference type="NCBI Taxonomy" id="984487"/>
    <lineage>
        <taxon>Eukaryota</taxon>
        <taxon>Fungi</taxon>
        <taxon>Dikarya</taxon>
        <taxon>Ascomycota</taxon>
        <taxon>Saccharomycotina</taxon>
        <taxon>Pichiomycetes</taxon>
        <taxon>Debaryomycetaceae</taxon>
        <taxon>Suhomyces</taxon>
    </lineage>
</organism>
<reference evidence="2" key="1">
    <citation type="submission" date="2016-05" db="EMBL/GenBank/DDBJ databases">
        <title>Comparative genomics of biotechnologically important yeasts.</title>
        <authorList>
            <consortium name="DOE Joint Genome Institute"/>
            <person name="Riley R."/>
            <person name="Haridas S."/>
            <person name="Wolfe K.H."/>
            <person name="Lopes M.R."/>
            <person name="Hittinger C.T."/>
            <person name="Goker M."/>
            <person name="Salamov A."/>
            <person name="Wisecaver J."/>
            <person name="Long T.M."/>
            <person name="Aerts A.L."/>
            <person name="Barry K."/>
            <person name="Choi C."/>
            <person name="Clum A."/>
            <person name="Coughlan A.Y."/>
            <person name="Deshpande S."/>
            <person name="Douglass A.P."/>
            <person name="Hanson S.J."/>
            <person name="Klenk H.-P."/>
            <person name="Labutti K."/>
            <person name="Lapidus A."/>
            <person name="Lindquist E."/>
            <person name="Lipzen A."/>
            <person name="Meier-Kolthoff J.P."/>
            <person name="Ohm R.A."/>
            <person name="Otillar R.P."/>
            <person name="Pangilinan J."/>
            <person name="Peng Y."/>
            <person name="Rokas A."/>
            <person name="Rosa C.A."/>
            <person name="Scheuner C."/>
            <person name="Sibirny A.A."/>
            <person name="Slot J.C."/>
            <person name="Stielow J.B."/>
            <person name="Sun H."/>
            <person name="Kurtzman C.P."/>
            <person name="Blackwell M."/>
            <person name="Grigoriev I.V."/>
            <person name="Jeffries T.W."/>
        </authorList>
    </citation>
    <scope>NUCLEOTIDE SEQUENCE [LARGE SCALE GENOMIC DNA]</scope>
    <source>
        <strain evidence="2">NRRL Y-17324</strain>
    </source>
</reference>
<dbReference type="InterPro" id="IPR036866">
    <property type="entry name" value="RibonucZ/Hydroxyglut_hydro"/>
</dbReference>
<dbReference type="AlphaFoldDB" id="A0A1E4SNS4"/>
<proteinExistence type="predicted"/>
<evidence type="ECO:0000313" key="2">
    <source>
        <dbReference type="Proteomes" id="UP000094285"/>
    </source>
</evidence>
<dbReference type="OrthoDB" id="421671at2759"/>
<dbReference type="InterPro" id="IPR025638">
    <property type="entry name" value="DUF4336"/>
</dbReference>
<dbReference type="SUPFAM" id="SSF56281">
    <property type="entry name" value="Metallo-hydrolase/oxidoreductase"/>
    <property type="match status" value="1"/>
</dbReference>
<dbReference type="RefSeq" id="XP_020066285.1">
    <property type="nucleotide sequence ID" value="XM_020207407.1"/>
</dbReference>